<dbReference type="Proteomes" id="UP000518266">
    <property type="component" value="Unassembled WGS sequence"/>
</dbReference>
<keyword evidence="2" id="KW-1185">Reference proteome</keyword>
<evidence type="ECO:0000313" key="2">
    <source>
        <dbReference type="Proteomes" id="UP000518266"/>
    </source>
</evidence>
<reference evidence="1 2" key="1">
    <citation type="submission" date="2020-03" db="EMBL/GenBank/DDBJ databases">
        <title>Dissostichus mawsoni Genome sequencing and assembly.</title>
        <authorList>
            <person name="Park H."/>
        </authorList>
    </citation>
    <scope>NUCLEOTIDE SEQUENCE [LARGE SCALE GENOMIC DNA]</scope>
    <source>
        <strain evidence="1">DM0001</strain>
        <tissue evidence="1">Muscle</tissue>
    </source>
</reference>
<dbReference type="EMBL" id="JAAKFY010000021">
    <property type="protein sequence ID" value="KAF3840012.1"/>
    <property type="molecule type" value="Genomic_DNA"/>
</dbReference>
<sequence>MFSPKTSISSFYEATVSGLAMLHPRAEDWGEYEKRRSQEKCKKTGELQQGQAGWEIPGRRGRVRSWAEQNEGMEQL</sequence>
<dbReference type="AlphaFoldDB" id="A0A7J5XSE1"/>
<protein>
    <submittedName>
        <fullName evidence="1">Uncharacterized protein</fullName>
    </submittedName>
</protein>
<comment type="caution">
    <text evidence="1">The sequence shown here is derived from an EMBL/GenBank/DDBJ whole genome shotgun (WGS) entry which is preliminary data.</text>
</comment>
<name>A0A7J5XSE1_DISMA</name>
<accession>A0A7J5XSE1</accession>
<evidence type="ECO:0000313" key="1">
    <source>
        <dbReference type="EMBL" id="KAF3840012.1"/>
    </source>
</evidence>
<proteinExistence type="predicted"/>
<gene>
    <name evidence="1" type="ORF">F7725_018729</name>
</gene>
<organism evidence="1 2">
    <name type="scientific">Dissostichus mawsoni</name>
    <name type="common">Antarctic cod</name>
    <dbReference type="NCBI Taxonomy" id="36200"/>
    <lineage>
        <taxon>Eukaryota</taxon>
        <taxon>Metazoa</taxon>
        <taxon>Chordata</taxon>
        <taxon>Craniata</taxon>
        <taxon>Vertebrata</taxon>
        <taxon>Euteleostomi</taxon>
        <taxon>Actinopterygii</taxon>
        <taxon>Neopterygii</taxon>
        <taxon>Teleostei</taxon>
        <taxon>Neoteleostei</taxon>
        <taxon>Acanthomorphata</taxon>
        <taxon>Eupercaria</taxon>
        <taxon>Perciformes</taxon>
        <taxon>Notothenioidei</taxon>
        <taxon>Nototheniidae</taxon>
        <taxon>Dissostichus</taxon>
    </lineage>
</organism>